<name>A0A074ZF40_AURSE</name>
<dbReference type="GeneID" id="25369231"/>
<proteinExistence type="predicted"/>
<accession>A0A074ZF40</accession>
<dbReference type="Proteomes" id="UP000030641">
    <property type="component" value="Unassembled WGS sequence"/>
</dbReference>
<reference evidence="1 2" key="1">
    <citation type="journal article" date="2014" name="BMC Genomics">
        <title>Genome sequencing of four Aureobasidium pullulans varieties: biotechnological potential, stress tolerance, and description of new species.</title>
        <authorList>
            <person name="Gostin Ar C."/>
            <person name="Ohm R.A."/>
            <person name="Kogej T."/>
            <person name="Sonjak S."/>
            <person name="Turk M."/>
            <person name="Zajc J."/>
            <person name="Zalar P."/>
            <person name="Grube M."/>
            <person name="Sun H."/>
            <person name="Han J."/>
            <person name="Sharma A."/>
            <person name="Chiniquy J."/>
            <person name="Ngan C.Y."/>
            <person name="Lipzen A."/>
            <person name="Barry K."/>
            <person name="Grigoriev I.V."/>
            <person name="Gunde-Cimerman N."/>
        </authorList>
    </citation>
    <scope>NUCLEOTIDE SEQUENCE [LARGE SCALE GENOMIC DNA]</scope>
    <source>
        <strain evidence="1 2">EXF-2481</strain>
    </source>
</reference>
<dbReference type="HOGENOM" id="CLU_1618683_0_0_1"/>
<dbReference type="InParanoid" id="A0A074ZF40"/>
<protein>
    <submittedName>
        <fullName evidence="1">Uncharacterized protein</fullName>
    </submittedName>
</protein>
<sequence>MTAVRYWAAMGESRPWSPRRSACVVVRERLDEENANGMLLGAAPQPTPKLNPQRRPAIRSSNVRAAVASNHVGEGNYVSQTLNAHTVNTSCINHHFVIAVLALCYIPSNRHVNVSLCLIFKLPSGMPCWSSSHLPASMMHYSSCRKTTSQGPLQPAVSRVVPRL</sequence>
<evidence type="ECO:0000313" key="1">
    <source>
        <dbReference type="EMBL" id="KEQ97241.1"/>
    </source>
</evidence>
<keyword evidence="2" id="KW-1185">Reference proteome</keyword>
<organism evidence="1 2">
    <name type="scientific">Aureobasidium subglaciale (strain EXF-2481)</name>
    <name type="common">Aureobasidium pullulans var. subglaciale</name>
    <dbReference type="NCBI Taxonomy" id="1043005"/>
    <lineage>
        <taxon>Eukaryota</taxon>
        <taxon>Fungi</taxon>
        <taxon>Dikarya</taxon>
        <taxon>Ascomycota</taxon>
        <taxon>Pezizomycotina</taxon>
        <taxon>Dothideomycetes</taxon>
        <taxon>Dothideomycetidae</taxon>
        <taxon>Dothideales</taxon>
        <taxon>Saccotheciaceae</taxon>
        <taxon>Aureobasidium</taxon>
    </lineage>
</organism>
<gene>
    <name evidence="1" type="ORF">AUEXF2481DRAFT_584525</name>
</gene>
<evidence type="ECO:0000313" key="2">
    <source>
        <dbReference type="Proteomes" id="UP000030641"/>
    </source>
</evidence>
<dbReference type="RefSeq" id="XP_013346022.1">
    <property type="nucleotide sequence ID" value="XM_013490568.1"/>
</dbReference>
<dbReference type="AlphaFoldDB" id="A0A074ZF40"/>
<dbReference type="EMBL" id="KL584754">
    <property type="protein sequence ID" value="KEQ97241.1"/>
    <property type="molecule type" value="Genomic_DNA"/>
</dbReference>